<proteinExistence type="predicted"/>
<protein>
    <submittedName>
        <fullName evidence="2">Uncharacterized protein</fullName>
    </submittedName>
</protein>
<feature type="region of interest" description="Disordered" evidence="1">
    <location>
        <begin position="181"/>
        <end position="257"/>
    </location>
</feature>
<feature type="compositionally biased region" description="Basic and acidic residues" evidence="1">
    <location>
        <begin position="184"/>
        <end position="214"/>
    </location>
</feature>
<evidence type="ECO:0000313" key="2">
    <source>
        <dbReference type="EMBL" id="KKL85535.1"/>
    </source>
</evidence>
<comment type="caution">
    <text evidence="2">The sequence shown here is derived from an EMBL/GenBank/DDBJ whole genome shotgun (WGS) entry which is preliminary data.</text>
</comment>
<evidence type="ECO:0000256" key="1">
    <source>
        <dbReference type="SAM" id="MobiDB-lite"/>
    </source>
</evidence>
<accession>A0A0F9HV07</accession>
<dbReference type="AlphaFoldDB" id="A0A0F9HV07"/>
<feature type="compositionally biased region" description="Basic and acidic residues" evidence="1">
    <location>
        <begin position="246"/>
        <end position="257"/>
    </location>
</feature>
<feature type="compositionally biased region" description="Pro residues" evidence="1">
    <location>
        <begin position="1"/>
        <end position="20"/>
    </location>
</feature>
<gene>
    <name evidence="2" type="ORF">LCGC14_1953780</name>
</gene>
<feature type="non-terminal residue" evidence="2">
    <location>
        <position position="1"/>
    </location>
</feature>
<reference evidence="2" key="1">
    <citation type="journal article" date="2015" name="Nature">
        <title>Complex archaea that bridge the gap between prokaryotes and eukaryotes.</title>
        <authorList>
            <person name="Spang A."/>
            <person name="Saw J.H."/>
            <person name="Jorgensen S.L."/>
            <person name="Zaremba-Niedzwiedzka K."/>
            <person name="Martijn J."/>
            <person name="Lind A.E."/>
            <person name="van Eijk R."/>
            <person name="Schleper C."/>
            <person name="Guy L."/>
            <person name="Ettema T.J."/>
        </authorList>
    </citation>
    <scope>NUCLEOTIDE SEQUENCE</scope>
</reference>
<feature type="region of interest" description="Disordered" evidence="1">
    <location>
        <begin position="1"/>
        <end position="32"/>
    </location>
</feature>
<dbReference type="EMBL" id="LAZR01021378">
    <property type="protein sequence ID" value="KKL85535.1"/>
    <property type="molecule type" value="Genomic_DNA"/>
</dbReference>
<name>A0A0F9HV07_9ZZZZ</name>
<organism evidence="2">
    <name type="scientific">marine sediment metagenome</name>
    <dbReference type="NCBI Taxonomy" id="412755"/>
    <lineage>
        <taxon>unclassified sequences</taxon>
        <taxon>metagenomes</taxon>
        <taxon>ecological metagenomes</taxon>
    </lineage>
</organism>
<sequence length="257" mass="28031">ETPIPAEAPVPTVTPTPPEPAAQAEGVEESVEPTVAWADTPDIDGLFEVEEVKARHTKGIQEAHDQAYSEVQGHMQPAVQANKVTLDQINAATESIRTTLDRAAEDGALDKRAVEDLLRTHRGEFAALNQQHQTIGYWEGVKQYVTSLLGDAAPTFLTRLERMQQNVPDPMFAADIQKSLRGQGHKEGHDEGYKKGLKENRDAAAERGKLEARQGKGANFAPGSPAGGRSDRERLLDPTTPYDELVEIRARQKAAGE</sequence>